<feature type="non-terminal residue" evidence="3">
    <location>
        <position position="941"/>
    </location>
</feature>
<dbReference type="RefSeq" id="WP_378039563.1">
    <property type="nucleotide sequence ID" value="NZ_JBHSIV010000065.1"/>
</dbReference>
<dbReference type="InterPro" id="IPR050834">
    <property type="entry name" value="Glycosyltransf_2"/>
</dbReference>
<dbReference type="EMBL" id="JBHSIV010000065">
    <property type="protein sequence ID" value="MFC5066254.1"/>
    <property type="molecule type" value="Genomic_DNA"/>
</dbReference>
<evidence type="ECO:0000313" key="3">
    <source>
        <dbReference type="EMBL" id="MFC5066254.1"/>
    </source>
</evidence>
<evidence type="ECO:0000256" key="1">
    <source>
        <dbReference type="SAM" id="MobiDB-lite"/>
    </source>
</evidence>
<reference evidence="4" key="1">
    <citation type="journal article" date="2019" name="Int. J. Syst. Evol. Microbiol.">
        <title>The Global Catalogue of Microorganisms (GCM) 10K type strain sequencing project: providing services to taxonomists for standard genome sequencing and annotation.</title>
        <authorList>
            <consortium name="The Broad Institute Genomics Platform"/>
            <consortium name="The Broad Institute Genome Sequencing Center for Infectious Disease"/>
            <person name="Wu L."/>
            <person name="Ma J."/>
        </authorList>
    </citation>
    <scope>NUCLEOTIDE SEQUENCE [LARGE SCALE GENOMIC DNA]</scope>
    <source>
        <strain evidence="4">CGMCC 4.7093</strain>
    </source>
</reference>
<feature type="transmembrane region" description="Helical" evidence="2">
    <location>
        <begin position="501"/>
        <end position="520"/>
    </location>
</feature>
<keyword evidence="2" id="KW-0472">Membrane</keyword>
<proteinExistence type="predicted"/>
<feature type="transmembrane region" description="Helical" evidence="2">
    <location>
        <begin position="838"/>
        <end position="859"/>
    </location>
</feature>
<feature type="region of interest" description="Disordered" evidence="1">
    <location>
        <begin position="367"/>
        <end position="467"/>
    </location>
</feature>
<dbReference type="Pfam" id="PF13641">
    <property type="entry name" value="Glyco_tranf_2_3"/>
    <property type="match status" value="1"/>
</dbReference>
<accession>A0ABV9YY82</accession>
<evidence type="ECO:0000256" key="2">
    <source>
        <dbReference type="SAM" id="Phobius"/>
    </source>
</evidence>
<feature type="transmembrane region" description="Helical" evidence="2">
    <location>
        <begin position="725"/>
        <end position="744"/>
    </location>
</feature>
<evidence type="ECO:0000313" key="4">
    <source>
        <dbReference type="Proteomes" id="UP001595947"/>
    </source>
</evidence>
<name>A0ABV9YY82_9PSEU</name>
<feature type="transmembrane region" description="Helical" evidence="2">
    <location>
        <begin position="643"/>
        <end position="660"/>
    </location>
</feature>
<gene>
    <name evidence="3" type="ORF">ACFPBZ_28885</name>
</gene>
<dbReference type="GO" id="GO:0016757">
    <property type="term" value="F:glycosyltransferase activity"/>
    <property type="evidence" value="ECO:0007669"/>
    <property type="project" value="UniProtKB-KW"/>
</dbReference>
<dbReference type="Proteomes" id="UP001595947">
    <property type="component" value="Unassembled WGS sequence"/>
</dbReference>
<keyword evidence="3" id="KW-0328">Glycosyltransferase</keyword>
<protein>
    <submittedName>
        <fullName evidence="3">Glycosyltransferase</fullName>
        <ecNumber evidence="3">2.4.-.-</ecNumber>
    </submittedName>
</protein>
<dbReference type="EC" id="2.4.-.-" evidence="3"/>
<keyword evidence="2" id="KW-0812">Transmembrane</keyword>
<keyword evidence="2" id="KW-1133">Transmembrane helix</keyword>
<feature type="transmembrane region" description="Helical" evidence="2">
    <location>
        <begin position="559"/>
        <end position="580"/>
    </location>
</feature>
<feature type="compositionally biased region" description="Basic and acidic residues" evidence="1">
    <location>
        <begin position="367"/>
        <end position="378"/>
    </location>
</feature>
<dbReference type="PANTHER" id="PTHR43685:SF3">
    <property type="entry name" value="SLR2126 PROTEIN"/>
    <property type="match status" value="1"/>
</dbReference>
<feature type="transmembrane region" description="Helical" evidence="2">
    <location>
        <begin position="587"/>
        <end position="607"/>
    </location>
</feature>
<feature type="transmembrane region" description="Helical" evidence="2">
    <location>
        <begin position="779"/>
        <end position="798"/>
    </location>
</feature>
<dbReference type="PANTHER" id="PTHR43685">
    <property type="entry name" value="GLYCOSYLTRANSFERASE"/>
    <property type="match status" value="1"/>
</dbReference>
<feature type="transmembrane region" description="Helical" evidence="2">
    <location>
        <begin position="619"/>
        <end position="636"/>
    </location>
</feature>
<dbReference type="InterPro" id="IPR029044">
    <property type="entry name" value="Nucleotide-diphossugar_trans"/>
</dbReference>
<feature type="transmembrane region" description="Helical" evidence="2">
    <location>
        <begin position="805"/>
        <end position="826"/>
    </location>
</feature>
<keyword evidence="4" id="KW-1185">Reference proteome</keyword>
<keyword evidence="3" id="KW-0808">Transferase</keyword>
<comment type="caution">
    <text evidence="3">The sequence shown here is derived from an EMBL/GenBank/DDBJ whole genome shotgun (WGS) entry which is preliminary data.</text>
</comment>
<sequence>MAPTAPVLAVLVCHDGETWLPESLGALGRLTVGPRRVIAVDTGSRDSTPDLLRSSNRVDVVLDLPRDTPFGTAIAAAVADADRRWGRTGDRSSGDWLWVLHDDAAPEPACLDVLLSVAESSPAAAMLGPLQLDWDDPRLVVEAGLSTDASGHRQTGIGSDELDLGQFATNSEVLAVGSAGALVRRGEWDALGGYDSAYGLMREDVDLGWRVNRAGGLVLCVPSARLRHARALTTGVRPPAAAGTDGGLRAVDRRNGMWTLLANASGAGFAIGLARLPVLAVLRAIGFLLLRRPREANAELGAMGRVVGDLSDLREARRRRLASGSGDPRAVRGLLTSRTTRLRNAVSGGLAGIVRARVRDDLDLGRLPEWADRPDRGSRSAAGDADGPEDGSLLVGQGALPAGVTAPKRSTRRKAGLRRPGGDSVAVSLADPGSAGTGDAGPTELLGTRGGRHRGTEDPEAPTALVGIPAPRAGAAGATAREPDPGLVVVPITPARVLRELLLAPPLLLVVALTVVSLLVNRSRLGLDLAGGRLRAMPGLGPLWSSYLAEWHPVAGGTAAPASAATAVLGVLGAVLWPVAGTAGPGVAVSLLLLGALPLAGLSAYLASRPLRVGRVLRALSAGVYALLGIAGAAVAQGRLDAVVAVIGLPLVLAGVAAVLRGSPEDPEDGRGRRGSWWSAAAGTVLLLAVVSAFAPLVHLLVLVVVVVGFVLVPAPPGTAARRTVALAVVVVLPVLLLLPWPSVLLRAPQVLLHGTGSPVTERFAGTLDVLSLDPGGPGSLPVVGLVLLVAAIGGALLAPRRAVVPGLAVTLLGVVAAGLVGTLALPPVSGGDPRPGWTGPALAFAACGALWSLLALVAEARVVPLGTLVTGRSGPRHRPAARRRGDSEIDLGPDGVLTRVGGGARSAVAGLGTALGSRLHRRAAPGGRARGVAVPVVAAA</sequence>
<organism evidence="3 4">
    <name type="scientific">Actinomycetospora atypica</name>
    <dbReference type="NCBI Taxonomy" id="1290095"/>
    <lineage>
        <taxon>Bacteria</taxon>
        <taxon>Bacillati</taxon>
        <taxon>Actinomycetota</taxon>
        <taxon>Actinomycetes</taxon>
        <taxon>Pseudonocardiales</taxon>
        <taxon>Pseudonocardiaceae</taxon>
        <taxon>Actinomycetospora</taxon>
    </lineage>
</organism>
<feature type="transmembrane region" description="Helical" evidence="2">
    <location>
        <begin position="680"/>
        <end position="713"/>
    </location>
</feature>
<dbReference type="Gene3D" id="3.90.550.10">
    <property type="entry name" value="Spore Coat Polysaccharide Biosynthesis Protein SpsA, Chain A"/>
    <property type="match status" value="1"/>
</dbReference>
<dbReference type="SUPFAM" id="SSF53448">
    <property type="entry name" value="Nucleotide-diphospho-sugar transferases"/>
    <property type="match status" value="1"/>
</dbReference>